<keyword evidence="3" id="KW-1185">Reference proteome</keyword>
<dbReference type="Proteomes" id="UP000779508">
    <property type="component" value="Unassembled WGS sequence"/>
</dbReference>
<comment type="caution">
    <text evidence="2">The sequence shown here is derived from an EMBL/GenBank/DDBJ whole genome shotgun (WGS) entry which is preliminary data.</text>
</comment>
<evidence type="ECO:0000313" key="3">
    <source>
        <dbReference type="Proteomes" id="UP000779508"/>
    </source>
</evidence>
<dbReference type="EMBL" id="JAHLQK010000004">
    <property type="protein sequence ID" value="MBU5676931.1"/>
    <property type="molecule type" value="Genomic_DNA"/>
</dbReference>
<keyword evidence="1" id="KW-1133">Transmembrane helix</keyword>
<keyword evidence="1" id="KW-0812">Transmembrane</keyword>
<accession>A0ABS6G463</accession>
<evidence type="ECO:0000313" key="2">
    <source>
        <dbReference type="EMBL" id="MBU5676931.1"/>
    </source>
</evidence>
<feature type="transmembrane region" description="Helical" evidence="1">
    <location>
        <begin position="36"/>
        <end position="57"/>
    </location>
</feature>
<protein>
    <submittedName>
        <fullName evidence="2">Uncharacterized protein</fullName>
    </submittedName>
</protein>
<organism evidence="2 3">
    <name type="scientific">Alkaliphilus flagellatus</name>
    <dbReference type="NCBI Taxonomy" id="2841507"/>
    <lineage>
        <taxon>Bacteria</taxon>
        <taxon>Bacillati</taxon>
        <taxon>Bacillota</taxon>
        <taxon>Clostridia</taxon>
        <taxon>Peptostreptococcales</taxon>
        <taxon>Natronincolaceae</taxon>
        <taxon>Alkaliphilus</taxon>
    </lineage>
</organism>
<proteinExistence type="predicted"/>
<evidence type="ECO:0000256" key="1">
    <source>
        <dbReference type="SAM" id="Phobius"/>
    </source>
</evidence>
<dbReference type="RefSeq" id="WP_216417276.1">
    <property type="nucleotide sequence ID" value="NZ_JAHLQK010000004.1"/>
</dbReference>
<name>A0ABS6G463_9FIRM</name>
<sequence>MKNNGIVKFLVVYFIAKAIILITGLSYNVFNEEFNLIRLIMDLAIWLIAYVGVSLVFSKLLNKQKNVVE</sequence>
<keyword evidence="1" id="KW-0472">Membrane</keyword>
<reference evidence="2 3" key="1">
    <citation type="submission" date="2021-06" db="EMBL/GenBank/DDBJ databases">
        <authorList>
            <person name="Sun Q."/>
            <person name="Li D."/>
        </authorList>
    </citation>
    <scope>NUCLEOTIDE SEQUENCE [LARGE SCALE GENOMIC DNA]</scope>
    <source>
        <strain evidence="2 3">MSJ-5</strain>
    </source>
</reference>
<gene>
    <name evidence="2" type="ORF">KQI88_10935</name>
</gene>
<feature type="transmembrane region" description="Helical" evidence="1">
    <location>
        <begin position="7"/>
        <end position="30"/>
    </location>
</feature>